<reference evidence="1 2" key="1">
    <citation type="submission" date="2019-03" db="EMBL/GenBank/DDBJ databases">
        <title>Genomics of glacier-inhabiting Cryobacterium strains.</title>
        <authorList>
            <person name="Liu Q."/>
            <person name="Xin Y.-H."/>
        </authorList>
    </citation>
    <scope>NUCLEOTIDE SEQUENCE [LARGE SCALE GENOMIC DNA]</scope>
    <source>
        <strain evidence="1 2">Hz16</strain>
    </source>
</reference>
<dbReference type="Proteomes" id="UP000297983">
    <property type="component" value="Unassembled WGS sequence"/>
</dbReference>
<name>A0A4R9AQU6_9MICO</name>
<dbReference type="RefSeq" id="WP_134552608.1">
    <property type="nucleotide sequence ID" value="NZ_SOHL01000027.1"/>
</dbReference>
<evidence type="ECO:0000313" key="1">
    <source>
        <dbReference type="EMBL" id="TFD68193.1"/>
    </source>
</evidence>
<proteinExistence type="predicted"/>
<dbReference type="EMBL" id="SOHL01000027">
    <property type="protein sequence ID" value="TFD68193.1"/>
    <property type="molecule type" value="Genomic_DNA"/>
</dbReference>
<keyword evidence="2" id="KW-1185">Reference proteome</keyword>
<comment type="caution">
    <text evidence="1">The sequence shown here is derived from an EMBL/GenBank/DDBJ whole genome shotgun (WGS) entry which is preliminary data.</text>
</comment>
<protein>
    <submittedName>
        <fullName evidence="1">Uncharacterized protein</fullName>
    </submittedName>
</protein>
<sequence>MRSGSLGIGLVFVVGLLVTGCSASSEEPGGNDAAPDVIQQAVVVLGDEYTYEELKTATDVALMNGGEGLTESSRTAVWDSILGVKKGLIDKGYPEPDSMDVLECIPGSIATRAVELTEAIAYCSLEVAGIPESLW</sequence>
<evidence type="ECO:0000313" key="2">
    <source>
        <dbReference type="Proteomes" id="UP000297983"/>
    </source>
</evidence>
<dbReference type="AlphaFoldDB" id="A0A4R9AQU6"/>
<organism evidence="1 2">
    <name type="scientific">Cryobacterium gelidum</name>
    <dbReference type="NCBI Taxonomy" id="1259164"/>
    <lineage>
        <taxon>Bacteria</taxon>
        <taxon>Bacillati</taxon>
        <taxon>Actinomycetota</taxon>
        <taxon>Actinomycetes</taxon>
        <taxon>Micrococcales</taxon>
        <taxon>Microbacteriaceae</taxon>
        <taxon>Cryobacterium</taxon>
    </lineage>
</organism>
<gene>
    <name evidence="1" type="ORF">E3T50_13520</name>
</gene>
<accession>A0A4R9AQU6</accession>
<dbReference type="PROSITE" id="PS51257">
    <property type="entry name" value="PROKAR_LIPOPROTEIN"/>
    <property type="match status" value="1"/>
</dbReference>